<dbReference type="Pfam" id="PF04542">
    <property type="entry name" value="Sigma70_r2"/>
    <property type="match status" value="1"/>
</dbReference>
<reference evidence="2 3" key="1">
    <citation type="submission" date="2021-01" db="EMBL/GenBank/DDBJ databases">
        <title>Whole genome shotgun sequence of Asanoa siamensis NBRC 107932.</title>
        <authorList>
            <person name="Komaki H."/>
            <person name="Tamura T."/>
        </authorList>
    </citation>
    <scope>NUCLEOTIDE SEQUENCE [LARGE SCALE GENOMIC DNA]</scope>
    <source>
        <strain evidence="2 3">NBRC 107932</strain>
    </source>
</reference>
<gene>
    <name evidence="2" type="ORF">Asi02nite_35110</name>
</gene>
<evidence type="ECO:0000313" key="3">
    <source>
        <dbReference type="Proteomes" id="UP000604117"/>
    </source>
</evidence>
<keyword evidence="3" id="KW-1185">Reference proteome</keyword>
<organism evidence="2 3">
    <name type="scientific">Asanoa siamensis</name>
    <dbReference type="NCBI Taxonomy" id="926357"/>
    <lineage>
        <taxon>Bacteria</taxon>
        <taxon>Bacillati</taxon>
        <taxon>Actinomycetota</taxon>
        <taxon>Actinomycetes</taxon>
        <taxon>Micromonosporales</taxon>
        <taxon>Micromonosporaceae</taxon>
        <taxon>Asanoa</taxon>
    </lineage>
</organism>
<sequence length="92" mass="10303">MVSEPRLPSALRAVVAERRLLEILAYGLIGDREAAEHAVRATYARWYTMPPAARERVADPLSWLVTTLVRGCVVGPRRRGTCLCTGARRRRS</sequence>
<comment type="caution">
    <text evidence="2">The sequence shown here is derived from an EMBL/GenBank/DDBJ whole genome shotgun (WGS) entry which is preliminary data.</text>
</comment>
<proteinExistence type="predicted"/>
<dbReference type="Proteomes" id="UP000604117">
    <property type="component" value="Unassembled WGS sequence"/>
</dbReference>
<dbReference type="RefSeq" id="WP_203714238.1">
    <property type="nucleotide sequence ID" value="NZ_BONE01000026.1"/>
</dbReference>
<feature type="domain" description="RNA polymerase sigma-70 region 2" evidence="1">
    <location>
        <begin position="16"/>
        <end position="73"/>
    </location>
</feature>
<protein>
    <recommendedName>
        <fullName evidence="1">RNA polymerase sigma-70 region 2 domain-containing protein</fullName>
    </recommendedName>
</protein>
<name>A0ABQ4CRR4_9ACTN</name>
<dbReference type="InterPro" id="IPR007627">
    <property type="entry name" value="RNA_pol_sigma70_r2"/>
</dbReference>
<accession>A0ABQ4CRR4</accession>
<evidence type="ECO:0000313" key="2">
    <source>
        <dbReference type="EMBL" id="GIF73993.1"/>
    </source>
</evidence>
<dbReference type="EMBL" id="BONE01000026">
    <property type="protein sequence ID" value="GIF73993.1"/>
    <property type="molecule type" value="Genomic_DNA"/>
</dbReference>
<evidence type="ECO:0000259" key="1">
    <source>
        <dbReference type="Pfam" id="PF04542"/>
    </source>
</evidence>